<reference evidence="4 5" key="1">
    <citation type="submission" date="2024-05" db="EMBL/GenBank/DDBJ databases">
        <title>Genome sequencing and assembly of Indian major carp, Cirrhinus mrigala (Hamilton, 1822).</title>
        <authorList>
            <person name="Mohindra V."/>
            <person name="Chowdhury L.M."/>
            <person name="Lal K."/>
            <person name="Jena J.K."/>
        </authorList>
    </citation>
    <scope>NUCLEOTIDE SEQUENCE [LARGE SCALE GENOMIC DNA]</scope>
    <source>
        <strain evidence="4">CM1030</strain>
        <tissue evidence="4">Blood</tissue>
    </source>
</reference>
<proteinExistence type="inferred from homology"/>
<dbReference type="Gene3D" id="3.30.70.270">
    <property type="match status" value="1"/>
</dbReference>
<dbReference type="EC" id="3.1.26.4" evidence="2"/>
<dbReference type="InterPro" id="IPR000477">
    <property type="entry name" value="RT_dom"/>
</dbReference>
<comment type="similarity">
    <text evidence="1">Belongs to the beta type-B retroviral polymerase family. HERV class-II K(HML-2) pol subfamily.</text>
</comment>
<evidence type="ECO:0000256" key="2">
    <source>
        <dbReference type="ARBA" id="ARBA00012180"/>
    </source>
</evidence>
<protein>
    <recommendedName>
        <fullName evidence="2">ribonuclease H</fullName>
        <ecNumber evidence="2">3.1.26.4</ecNumber>
    </recommendedName>
</protein>
<dbReference type="PANTHER" id="PTHR24559:SF444">
    <property type="entry name" value="REVERSE TRANSCRIPTASE DOMAIN-CONTAINING PROTEIN"/>
    <property type="match status" value="1"/>
</dbReference>
<organism evidence="4 5">
    <name type="scientific">Cirrhinus mrigala</name>
    <name type="common">Mrigala</name>
    <dbReference type="NCBI Taxonomy" id="683832"/>
    <lineage>
        <taxon>Eukaryota</taxon>
        <taxon>Metazoa</taxon>
        <taxon>Chordata</taxon>
        <taxon>Craniata</taxon>
        <taxon>Vertebrata</taxon>
        <taxon>Euteleostomi</taxon>
        <taxon>Actinopterygii</taxon>
        <taxon>Neopterygii</taxon>
        <taxon>Teleostei</taxon>
        <taxon>Ostariophysi</taxon>
        <taxon>Cypriniformes</taxon>
        <taxon>Cyprinidae</taxon>
        <taxon>Labeoninae</taxon>
        <taxon>Labeonini</taxon>
        <taxon>Cirrhinus</taxon>
    </lineage>
</organism>
<gene>
    <name evidence="4" type="ORF">M9458_046366</name>
</gene>
<dbReference type="PANTHER" id="PTHR24559">
    <property type="entry name" value="TRANSPOSON TY3-I GAG-POL POLYPROTEIN"/>
    <property type="match status" value="1"/>
</dbReference>
<dbReference type="InterPro" id="IPR053134">
    <property type="entry name" value="RNA-dir_DNA_polymerase"/>
</dbReference>
<evidence type="ECO:0000313" key="4">
    <source>
        <dbReference type="EMBL" id="KAL0158290.1"/>
    </source>
</evidence>
<dbReference type="CDD" id="cd01647">
    <property type="entry name" value="RT_LTR"/>
    <property type="match status" value="1"/>
</dbReference>
<feature type="non-terminal residue" evidence="4">
    <location>
        <position position="86"/>
    </location>
</feature>
<dbReference type="EMBL" id="JAMKFB020000023">
    <property type="protein sequence ID" value="KAL0158290.1"/>
    <property type="molecule type" value="Genomic_DNA"/>
</dbReference>
<dbReference type="AlphaFoldDB" id="A0ABD0N9K7"/>
<dbReference type="InterPro" id="IPR043502">
    <property type="entry name" value="DNA/RNA_pol_sf"/>
</dbReference>
<dbReference type="FunFam" id="3.30.70.270:FF:000003">
    <property type="entry name" value="Transposon Ty3-G Gag-Pol polyprotein"/>
    <property type="match status" value="1"/>
</dbReference>
<keyword evidence="5" id="KW-1185">Reference proteome</keyword>
<dbReference type="GO" id="GO:0004523">
    <property type="term" value="F:RNA-DNA hybrid ribonuclease activity"/>
    <property type="evidence" value="ECO:0007669"/>
    <property type="project" value="UniProtKB-EC"/>
</dbReference>
<dbReference type="InterPro" id="IPR043128">
    <property type="entry name" value="Rev_trsase/Diguanyl_cyclase"/>
</dbReference>
<evidence type="ECO:0000256" key="1">
    <source>
        <dbReference type="ARBA" id="ARBA00010879"/>
    </source>
</evidence>
<dbReference type="PROSITE" id="PS50878">
    <property type="entry name" value="RT_POL"/>
    <property type="match status" value="1"/>
</dbReference>
<dbReference type="SUPFAM" id="SSF56672">
    <property type="entry name" value="DNA/RNA polymerases"/>
    <property type="match status" value="1"/>
</dbReference>
<accession>A0ABD0N9K7</accession>
<dbReference type="Proteomes" id="UP001529510">
    <property type="component" value="Unassembled WGS sequence"/>
</dbReference>
<sequence length="86" mass="10344">MPYGLANSPSVFQGFMNKVFREYLHKFVIVYIDDILIYSRNLAEHRQHVTQVLQKLRTHHLYLKLEKCDFLGMSSALMKSRWTRRK</sequence>
<dbReference type="Pfam" id="PF00078">
    <property type="entry name" value="RVT_1"/>
    <property type="match status" value="1"/>
</dbReference>
<evidence type="ECO:0000259" key="3">
    <source>
        <dbReference type="PROSITE" id="PS50878"/>
    </source>
</evidence>
<comment type="caution">
    <text evidence="4">The sequence shown here is derived from an EMBL/GenBank/DDBJ whole genome shotgun (WGS) entry which is preliminary data.</text>
</comment>
<name>A0ABD0N9K7_CIRMR</name>
<feature type="domain" description="Reverse transcriptase" evidence="3">
    <location>
        <begin position="1"/>
        <end position="86"/>
    </location>
</feature>
<evidence type="ECO:0000313" key="5">
    <source>
        <dbReference type="Proteomes" id="UP001529510"/>
    </source>
</evidence>